<feature type="domain" description="BioF2-like acetyltransferase" evidence="1">
    <location>
        <begin position="181"/>
        <end position="325"/>
    </location>
</feature>
<dbReference type="EC" id="2.3.1.-" evidence="2"/>
<comment type="caution">
    <text evidence="2">The sequence shown here is derived from an EMBL/GenBank/DDBJ whole genome shotgun (WGS) entry which is preliminary data.</text>
</comment>
<keyword evidence="2" id="KW-0808">Transferase</keyword>
<dbReference type="RefSeq" id="WP_213945114.1">
    <property type="nucleotide sequence ID" value="NZ_JAHCMY010000004.1"/>
</dbReference>
<dbReference type="AlphaFoldDB" id="A0AAP2G1A2"/>
<dbReference type="EMBL" id="JAHCMY010000004">
    <property type="protein sequence ID" value="MBS9524254.1"/>
    <property type="molecule type" value="Genomic_DNA"/>
</dbReference>
<evidence type="ECO:0000313" key="2">
    <source>
        <dbReference type="EMBL" id="MBS9524254.1"/>
    </source>
</evidence>
<dbReference type="Proteomes" id="UP001319104">
    <property type="component" value="Unassembled WGS sequence"/>
</dbReference>
<keyword evidence="3" id="KW-1185">Reference proteome</keyword>
<dbReference type="GO" id="GO:0016746">
    <property type="term" value="F:acyltransferase activity"/>
    <property type="evidence" value="ECO:0007669"/>
    <property type="project" value="UniProtKB-KW"/>
</dbReference>
<dbReference type="SUPFAM" id="SSF55729">
    <property type="entry name" value="Acyl-CoA N-acyltransferases (Nat)"/>
    <property type="match status" value="1"/>
</dbReference>
<dbReference type="InterPro" id="IPR038740">
    <property type="entry name" value="BioF2-like_GNAT_dom"/>
</dbReference>
<evidence type="ECO:0000313" key="3">
    <source>
        <dbReference type="Proteomes" id="UP001319104"/>
    </source>
</evidence>
<accession>A0AAP2G1A2</accession>
<evidence type="ECO:0000259" key="1">
    <source>
        <dbReference type="Pfam" id="PF13480"/>
    </source>
</evidence>
<sequence length="526" mass="60995">MKLDDSLSPSPERISDVQIFLGNEVYDFLEQKDYSSQWSNLYETCPWATVFQGLEFFEMFHEVYKQQYQPLLVVYFVDDKLKALLPLSFETSNGRITGAGVNDAHYHAWICSEEIGSCFFKKAVEELRVQFPLSSIRMEQLPVGIPLGWLGAVENFDGVKFTTSVRPLVNLKDPSIDKLARKKDFKSNNNRLKKCGDFEVEFIKDQEKFDQALETLILQSDFRKGAFYGLFPFHKNPYRSILYKEMFRKKMMFGLVLKLDGEILAGITGTIGKDGWCHGSGLNCHSPLFDYYSPGFLSFIHLIQHLENEGYETLDLSTGMLDYKKRIANHYDEVYELFIPAVDQAIISKKKTGLKDKLKERIWAFLEKKPHLDFEREELRAKFKLYHKQRDYFNLIHFYQTGKPYLKIEKYVSCSEAEKLLGESYSKNSLKELLMYRPKHESLTKREFLLDAFSRFKSGEVCYSQSKNGKLLGCLWCKIADEKTVEITSCCPSFIKGVRKTLQIGAHANPEKVKVIMPKSVEKYLS</sequence>
<proteinExistence type="predicted"/>
<dbReference type="Pfam" id="PF13480">
    <property type="entry name" value="Acetyltransf_6"/>
    <property type="match status" value="1"/>
</dbReference>
<organism evidence="2 3">
    <name type="scientific">Litoribacter ruber</name>
    <dbReference type="NCBI Taxonomy" id="702568"/>
    <lineage>
        <taxon>Bacteria</taxon>
        <taxon>Pseudomonadati</taxon>
        <taxon>Bacteroidota</taxon>
        <taxon>Cytophagia</taxon>
        <taxon>Cytophagales</taxon>
        <taxon>Cyclobacteriaceae</taxon>
        <taxon>Litoribacter</taxon>
    </lineage>
</organism>
<name>A0AAP2G1A2_9BACT</name>
<protein>
    <submittedName>
        <fullName evidence="2">GNAT family N-acetyltransferase</fullName>
        <ecNumber evidence="2">2.3.1.-</ecNumber>
    </submittedName>
</protein>
<dbReference type="InterPro" id="IPR016181">
    <property type="entry name" value="Acyl_CoA_acyltransferase"/>
</dbReference>
<reference evidence="2 3" key="1">
    <citation type="submission" date="2021-05" db="EMBL/GenBank/DDBJ databases">
        <authorList>
            <person name="Zhang Z.D."/>
            <person name="Osman G."/>
        </authorList>
    </citation>
    <scope>NUCLEOTIDE SEQUENCE [LARGE SCALE GENOMIC DNA]</scope>
    <source>
        <strain evidence="2 3">KCTC 32217</strain>
    </source>
</reference>
<keyword evidence="2" id="KW-0012">Acyltransferase</keyword>
<gene>
    <name evidence="2" type="ORF">KI659_09530</name>
</gene>